<dbReference type="GeneID" id="25309173"/>
<feature type="transmembrane region" description="Helical" evidence="5">
    <location>
        <begin position="429"/>
        <end position="448"/>
    </location>
</feature>
<sequence>MAILNRFFLPGRDNPHQVSVSGTDIQHTVVGDGEFKYTVEQGGNESPPSYQEVSGAPVETKSPLGYSVGRITILFLNISMMIGTGVYSTPAAILSGVGSVGLSFIYWVLGFLLCATSLAVYLEYAAYFPNRSGSEVVYLEQAYPRPKWLFPTTFALWYLILSFSSSNCIVLASYLFQINGHEPTAWELKGVALAAWTVVIVVLIFNNRFAYIFSNAVGAVKLITLIFVSITGLVVLGGHTSVKNPTANFKNAFSGTSDKPYGLTQALVYIIFSYGGYNNSFNVVNEVKNPIKVIKIYSSVSLLVVATLYILANVAYIAAVPIDELKASKQIAASLFFEKVFGSSRAVKGLNFLIALSAFGNLLAGNIGVSRITRECGRQGVLPYPRFWSSIRPFGTPAGPYLIKYILTVIMILAPPAGDAFNFVVSLQLYPVAMFNVLMAVGIYLVRWRHRKAGLPRGPFRAWDAAVIFNILVNLYMVVMPWYPPVKGASNVSFWYATSVVVGIGIVGLCGVYYWVWIIALPKWRGYRIRQETEQLEGGANMHQLVKVPVDQLQEWDETHDAAGRLIVDATQVESSGLAKGTATVIDELKV</sequence>
<evidence type="ECO:0000313" key="6">
    <source>
        <dbReference type="EMBL" id="KIW77237.1"/>
    </source>
</evidence>
<dbReference type="VEuPathDB" id="FungiDB:Z517_09683"/>
<dbReference type="STRING" id="1442368.A0A0D2ESM1"/>
<dbReference type="PANTHER" id="PTHR11785">
    <property type="entry name" value="AMINO ACID TRANSPORTER"/>
    <property type="match status" value="1"/>
</dbReference>
<feature type="transmembrane region" description="Helical" evidence="5">
    <location>
        <begin position="495"/>
        <end position="521"/>
    </location>
</feature>
<dbReference type="GO" id="GO:0015179">
    <property type="term" value="F:L-amino acid transmembrane transporter activity"/>
    <property type="evidence" value="ECO:0007669"/>
    <property type="project" value="TreeGrafter"/>
</dbReference>
<accession>A0A0D2ESM1</accession>
<comment type="subcellular location">
    <subcellularLocation>
        <location evidence="1">Membrane</location>
        <topology evidence="1">Multi-pass membrane protein</topology>
    </subcellularLocation>
</comment>
<name>A0A0D2ESM1_9EURO</name>
<dbReference type="Gene3D" id="1.20.1740.10">
    <property type="entry name" value="Amino acid/polyamine transporter I"/>
    <property type="match status" value="1"/>
</dbReference>
<feature type="transmembrane region" description="Helical" evidence="5">
    <location>
        <begin position="297"/>
        <end position="319"/>
    </location>
</feature>
<dbReference type="HOGENOM" id="CLU_013661_0_0_1"/>
<feature type="transmembrane region" description="Helical" evidence="5">
    <location>
        <begin position="71"/>
        <end position="93"/>
    </location>
</feature>
<keyword evidence="7" id="KW-1185">Reference proteome</keyword>
<dbReference type="OrthoDB" id="5982228at2759"/>
<feature type="transmembrane region" description="Helical" evidence="5">
    <location>
        <begin position="260"/>
        <end position="277"/>
    </location>
</feature>
<dbReference type="Proteomes" id="UP000053029">
    <property type="component" value="Unassembled WGS sequence"/>
</dbReference>
<dbReference type="Pfam" id="PF13520">
    <property type="entry name" value="AA_permease_2"/>
    <property type="match status" value="1"/>
</dbReference>
<feature type="transmembrane region" description="Helical" evidence="5">
    <location>
        <begin position="105"/>
        <end position="127"/>
    </location>
</feature>
<proteinExistence type="predicted"/>
<evidence type="ECO:0000256" key="1">
    <source>
        <dbReference type="ARBA" id="ARBA00004141"/>
    </source>
</evidence>
<feature type="transmembrane region" description="Helical" evidence="5">
    <location>
        <begin position="349"/>
        <end position="369"/>
    </location>
</feature>
<protein>
    <submittedName>
        <fullName evidence="6">Unplaced genomic scaffold supercont1.6, whole genome shotgun sequence</fullName>
    </submittedName>
</protein>
<feature type="transmembrane region" description="Helical" evidence="5">
    <location>
        <begin position="401"/>
        <end position="417"/>
    </location>
</feature>
<evidence type="ECO:0000256" key="5">
    <source>
        <dbReference type="SAM" id="Phobius"/>
    </source>
</evidence>
<dbReference type="InterPro" id="IPR050598">
    <property type="entry name" value="AminoAcid_Transporter"/>
</dbReference>
<feature type="transmembrane region" description="Helical" evidence="5">
    <location>
        <begin position="148"/>
        <end position="176"/>
    </location>
</feature>
<evidence type="ECO:0000256" key="4">
    <source>
        <dbReference type="ARBA" id="ARBA00023136"/>
    </source>
</evidence>
<keyword evidence="4 5" id="KW-0472">Membrane</keyword>
<evidence type="ECO:0000313" key="7">
    <source>
        <dbReference type="Proteomes" id="UP000053029"/>
    </source>
</evidence>
<feature type="transmembrane region" description="Helical" evidence="5">
    <location>
        <begin position="188"/>
        <end position="206"/>
    </location>
</feature>
<keyword evidence="3 5" id="KW-1133">Transmembrane helix</keyword>
<keyword evidence="2 5" id="KW-0812">Transmembrane</keyword>
<gene>
    <name evidence="6" type="ORF">Z517_09683</name>
</gene>
<dbReference type="GO" id="GO:0016020">
    <property type="term" value="C:membrane"/>
    <property type="evidence" value="ECO:0007669"/>
    <property type="project" value="UniProtKB-SubCell"/>
</dbReference>
<dbReference type="InterPro" id="IPR002293">
    <property type="entry name" value="AA/rel_permease1"/>
</dbReference>
<organism evidence="6 7">
    <name type="scientific">Fonsecaea pedrosoi CBS 271.37</name>
    <dbReference type="NCBI Taxonomy" id="1442368"/>
    <lineage>
        <taxon>Eukaryota</taxon>
        <taxon>Fungi</taxon>
        <taxon>Dikarya</taxon>
        <taxon>Ascomycota</taxon>
        <taxon>Pezizomycotina</taxon>
        <taxon>Eurotiomycetes</taxon>
        <taxon>Chaetothyriomycetidae</taxon>
        <taxon>Chaetothyriales</taxon>
        <taxon>Herpotrichiellaceae</taxon>
        <taxon>Fonsecaea</taxon>
    </lineage>
</organism>
<evidence type="ECO:0000256" key="2">
    <source>
        <dbReference type="ARBA" id="ARBA00022692"/>
    </source>
</evidence>
<evidence type="ECO:0000256" key="3">
    <source>
        <dbReference type="ARBA" id="ARBA00022989"/>
    </source>
</evidence>
<dbReference type="EMBL" id="KN846974">
    <property type="protein sequence ID" value="KIW77237.1"/>
    <property type="molecule type" value="Genomic_DNA"/>
</dbReference>
<dbReference type="AlphaFoldDB" id="A0A0D2ESM1"/>
<dbReference type="RefSeq" id="XP_013281045.1">
    <property type="nucleotide sequence ID" value="XM_013425591.1"/>
</dbReference>
<feature type="transmembrane region" description="Helical" evidence="5">
    <location>
        <begin position="460"/>
        <end position="483"/>
    </location>
</feature>
<reference evidence="6 7" key="1">
    <citation type="submission" date="2015-01" db="EMBL/GenBank/DDBJ databases">
        <title>The Genome Sequence of Fonsecaea pedrosoi CBS 271.37.</title>
        <authorList>
            <consortium name="The Broad Institute Genomics Platform"/>
            <person name="Cuomo C."/>
            <person name="de Hoog S."/>
            <person name="Gorbushina A."/>
            <person name="Stielow B."/>
            <person name="Teixiera M."/>
            <person name="Abouelleil A."/>
            <person name="Chapman S.B."/>
            <person name="Priest M."/>
            <person name="Young S.K."/>
            <person name="Wortman J."/>
            <person name="Nusbaum C."/>
            <person name="Birren B."/>
        </authorList>
    </citation>
    <scope>NUCLEOTIDE SEQUENCE [LARGE SCALE GENOMIC DNA]</scope>
    <source>
        <strain evidence="6 7">CBS 271.37</strain>
    </source>
</reference>
<dbReference type="PANTHER" id="PTHR11785:SF353">
    <property type="entry name" value="METHIONINE TRANSPORTER (EUROFUNG)"/>
    <property type="match status" value="1"/>
</dbReference>
<feature type="transmembrane region" description="Helical" evidence="5">
    <location>
        <begin position="218"/>
        <end position="240"/>
    </location>
</feature>